<name>A0A8J5N0Y8_HOMAM</name>
<keyword evidence="2" id="KW-1185">Reference proteome</keyword>
<accession>A0A8J5N0Y8</accession>
<gene>
    <name evidence="1" type="primary">PDF-L</name>
    <name evidence="1" type="ORF">Hamer_G013399</name>
</gene>
<organism evidence="1 2">
    <name type="scientific">Homarus americanus</name>
    <name type="common">American lobster</name>
    <dbReference type="NCBI Taxonomy" id="6706"/>
    <lineage>
        <taxon>Eukaryota</taxon>
        <taxon>Metazoa</taxon>
        <taxon>Ecdysozoa</taxon>
        <taxon>Arthropoda</taxon>
        <taxon>Crustacea</taxon>
        <taxon>Multicrustacea</taxon>
        <taxon>Malacostraca</taxon>
        <taxon>Eumalacostraca</taxon>
        <taxon>Eucarida</taxon>
        <taxon>Decapoda</taxon>
        <taxon>Pleocyemata</taxon>
        <taxon>Astacidea</taxon>
        <taxon>Nephropoidea</taxon>
        <taxon>Nephropidae</taxon>
        <taxon>Homarus</taxon>
    </lineage>
</organism>
<reference evidence="1" key="1">
    <citation type="journal article" date="2021" name="Sci. Adv.">
        <title>The American lobster genome reveals insights on longevity, neural, and immune adaptations.</title>
        <authorList>
            <person name="Polinski J.M."/>
            <person name="Zimin A.V."/>
            <person name="Clark K.F."/>
            <person name="Kohn A.B."/>
            <person name="Sadowski N."/>
            <person name="Timp W."/>
            <person name="Ptitsyn A."/>
            <person name="Khanna P."/>
            <person name="Romanova D.Y."/>
            <person name="Williams P."/>
            <person name="Greenwood S.J."/>
            <person name="Moroz L.L."/>
            <person name="Walt D.R."/>
            <person name="Bodnar A.G."/>
        </authorList>
    </citation>
    <scope>NUCLEOTIDE SEQUENCE</scope>
    <source>
        <strain evidence="1">GMGI-L3</strain>
    </source>
</reference>
<protein>
    <submittedName>
        <fullName evidence="1">Peptide deformylase-like</fullName>
    </submittedName>
</protein>
<dbReference type="Proteomes" id="UP000747542">
    <property type="component" value="Unassembled WGS sequence"/>
</dbReference>
<evidence type="ECO:0000313" key="1">
    <source>
        <dbReference type="EMBL" id="KAG7170587.1"/>
    </source>
</evidence>
<dbReference type="AlphaFoldDB" id="A0A8J5N0Y8"/>
<comment type="caution">
    <text evidence="1">The sequence shown here is derived from an EMBL/GenBank/DDBJ whole genome shotgun (WGS) entry which is preliminary data.</text>
</comment>
<proteinExistence type="predicted"/>
<evidence type="ECO:0000313" key="2">
    <source>
        <dbReference type="Proteomes" id="UP000747542"/>
    </source>
</evidence>
<dbReference type="EMBL" id="JAHLQT010013773">
    <property type="protein sequence ID" value="KAG7170587.1"/>
    <property type="molecule type" value="Genomic_DNA"/>
</dbReference>
<sequence>MAFKRFAAAYRSFFFPTPLKPPFLHICQAGDPVLRSQAKPVSHELVNTPEIQQDKLIAFSLKYNVDATSKSSSVGARKLMRVAKDTNLEEVVTKWFVQQ</sequence>